<comment type="catalytic activity">
    <reaction evidence="18">
        <text>L-seryl-[protein] + ATP = O-phospho-L-seryl-[protein] + ADP + H(+)</text>
        <dbReference type="Rhea" id="RHEA:17989"/>
        <dbReference type="Rhea" id="RHEA-COMP:9863"/>
        <dbReference type="Rhea" id="RHEA-COMP:11604"/>
        <dbReference type="ChEBI" id="CHEBI:15378"/>
        <dbReference type="ChEBI" id="CHEBI:29999"/>
        <dbReference type="ChEBI" id="CHEBI:30616"/>
        <dbReference type="ChEBI" id="CHEBI:83421"/>
        <dbReference type="ChEBI" id="CHEBI:456216"/>
        <dbReference type="EC" id="2.7.11.1"/>
    </reaction>
</comment>
<dbReference type="FunFam" id="3.80.10.10:FF:000041">
    <property type="entry name" value="LRR receptor-like serine/threonine-protein kinase ERECTA"/>
    <property type="match status" value="1"/>
</dbReference>
<dbReference type="CDD" id="cd14066">
    <property type="entry name" value="STKc_IRAK"/>
    <property type="match status" value="1"/>
</dbReference>
<dbReference type="PROSITE" id="PS00108">
    <property type="entry name" value="PROTEIN_KINASE_ST"/>
    <property type="match status" value="1"/>
</dbReference>
<dbReference type="Pfam" id="PF13855">
    <property type="entry name" value="LRR_8"/>
    <property type="match status" value="2"/>
</dbReference>
<dbReference type="FunFam" id="1.10.510.10:FF:000044">
    <property type="entry name" value="Putative LRR receptor-like serine/threonine-protein kinase"/>
    <property type="match status" value="1"/>
</dbReference>
<keyword evidence="12" id="KW-0067">ATP-binding</keyword>
<evidence type="ECO:0000313" key="21">
    <source>
        <dbReference type="EMBL" id="BAT93312.1"/>
    </source>
</evidence>
<evidence type="ECO:0000256" key="3">
    <source>
        <dbReference type="ARBA" id="ARBA00022527"/>
    </source>
</evidence>
<gene>
    <name evidence="21" type="primary">Vigan.07G225700</name>
    <name evidence="21" type="ORF">VIGAN_07225700</name>
</gene>
<comment type="subcellular location">
    <subcellularLocation>
        <location evidence="1">Membrane</location>
        <topology evidence="1">Single-pass type I membrane protein</topology>
    </subcellularLocation>
</comment>
<dbReference type="InterPro" id="IPR032675">
    <property type="entry name" value="LRR_dom_sf"/>
</dbReference>
<dbReference type="InterPro" id="IPR008271">
    <property type="entry name" value="Ser/Thr_kinase_AS"/>
</dbReference>
<dbReference type="Pfam" id="PF00560">
    <property type="entry name" value="LRR_1"/>
    <property type="match status" value="1"/>
</dbReference>
<dbReference type="Gene3D" id="3.80.10.10">
    <property type="entry name" value="Ribonuclease Inhibitor"/>
    <property type="match status" value="2"/>
</dbReference>
<evidence type="ECO:0000256" key="19">
    <source>
        <dbReference type="SAM" id="Phobius"/>
    </source>
</evidence>
<accession>A0A0S3SKI7</accession>
<evidence type="ECO:0000256" key="8">
    <source>
        <dbReference type="ARBA" id="ARBA00022729"/>
    </source>
</evidence>
<dbReference type="AlphaFoldDB" id="A0A0S3SKI7"/>
<dbReference type="SMART" id="SM00220">
    <property type="entry name" value="S_TKc"/>
    <property type="match status" value="1"/>
</dbReference>
<keyword evidence="13 19" id="KW-1133">Transmembrane helix</keyword>
<dbReference type="SUPFAM" id="SSF52058">
    <property type="entry name" value="L domain-like"/>
    <property type="match status" value="1"/>
</dbReference>
<evidence type="ECO:0000256" key="14">
    <source>
        <dbReference type="ARBA" id="ARBA00023136"/>
    </source>
</evidence>
<dbReference type="InterPro" id="IPR051824">
    <property type="entry name" value="LRR_Rcpt-Like_S/T_Kinase"/>
</dbReference>
<keyword evidence="11" id="KW-0418">Kinase</keyword>
<feature type="transmembrane region" description="Helical" evidence="19">
    <location>
        <begin position="676"/>
        <end position="696"/>
    </location>
</feature>
<evidence type="ECO:0000256" key="16">
    <source>
        <dbReference type="ARBA" id="ARBA00023180"/>
    </source>
</evidence>
<evidence type="ECO:0000256" key="9">
    <source>
        <dbReference type="ARBA" id="ARBA00022737"/>
    </source>
</evidence>
<dbReference type="InterPro" id="IPR011009">
    <property type="entry name" value="Kinase-like_dom_sf"/>
</dbReference>
<evidence type="ECO:0000256" key="17">
    <source>
        <dbReference type="ARBA" id="ARBA00047899"/>
    </source>
</evidence>
<dbReference type="Gene3D" id="3.30.200.20">
    <property type="entry name" value="Phosphorylase Kinase, domain 1"/>
    <property type="match status" value="1"/>
</dbReference>
<evidence type="ECO:0000256" key="11">
    <source>
        <dbReference type="ARBA" id="ARBA00022777"/>
    </source>
</evidence>
<keyword evidence="15" id="KW-0675">Receptor</keyword>
<dbReference type="GO" id="GO:0016020">
    <property type="term" value="C:membrane"/>
    <property type="evidence" value="ECO:0007669"/>
    <property type="project" value="UniProtKB-SubCell"/>
</dbReference>
<evidence type="ECO:0000256" key="6">
    <source>
        <dbReference type="ARBA" id="ARBA00022679"/>
    </source>
</evidence>
<keyword evidence="9" id="KW-0677">Repeat</keyword>
<evidence type="ECO:0000256" key="12">
    <source>
        <dbReference type="ARBA" id="ARBA00022840"/>
    </source>
</evidence>
<dbReference type="EC" id="2.7.11.1" evidence="2"/>
<evidence type="ECO:0000256" key="5">
    <source>
        <dbReference type="ARBA" id="ARBA00022614"/>
    </source>
</evidence>
<organism evidence="21 22">
    <name type="scientific">Vigna angularis var. angularis</name>
    <dbReference type="NCBI Taxonomy" id="157739"/>
    <lineage>
        <taxon>Eukaryota</taxon>
        <taxon>Viridiplantae</taxon>
        <taxon>Streptophyta</taxon>
        <taxon>Embryophyta</taxon>
        <taxon>Tracheophyta</taxon>
        <taxon>Spermatophyta</taxon>
        <taxon>Magnoliopsida</taxon>
        <taxon>eudicotyledons</taxon>
        <taxon>Gunneridae</taxon>
        <taxon>Pentapetalae</taxon>
        <taxon>rosids</taxon>
        <taxon>fabids</taxon>
        <taxon>Fabales</taxon>
        <taxon>Fabaceae</taxon>
        <taxon>Papilionoideae</taxon>
        <taxon>50 kb inversion clade</taxon>
        <taxon>NPAAA clade</taxon>
        <taxon>indigoferoid/millettioid clade</taxon>
        <taxon>Phaseoleae</taxon>
        <taxon>Vigna</taxon>
    </lineage>
</organism>
<dbReference type="PROSITE" id="PS50011">
    <property type="entry name" value="PROTEIN_KINASE_DOM"/>
    <property type="match status" value="1"/>
</dbReference>
<proteinExistence type="predicted"/>
<dbReference type="FunFam" id="3.80.10.10:FF:001022">
    <property type="entry name" value="Probable LRR receptor-like serine/threonine-protein kinase At1g53420"/>
    <property type="match status" value="1"/>
</dbReference>
<dbReference type="InterPro" id="IPR000719">
    <property type="entry name" value="Prot_kinase_dom"/>
</dbReference>
<keyword evidence="4" id="KW-0597">Phosphoprotein</keyword>
<sequence>MLKEKISLQKFVIGQIPFPSNKYFFFLFSSSRRFSFIFCNSVSKQKQQIKVVVLILIQDMTKMRFVMSSSSKHVSIFFTFCFLALDHFQHFGSNAQLIPKDEVKILQTISDKVENLNWRVTQGSCQGGRGFDNRKISRDEDQIIRNVTCNCSFNNGTVCHVTSVALKGINLSGLLPDEFGNLTRLKTLDLTRNYFNGSIPKSLGRLSSVEILSLLGNRFTGSIPSEISDMTSLQELNLEDNQLEGHLPPSLGKMSNLQKLLLSANNFTGTIPEAYGKLKNLTQFRIDGSTLSGKIPSFIGNWTKLDRLDLQGTSLEGPIPSVISELIYLTELRISDLKGPTMTFPNLTNLNLLQRLELRNCLITGQIPSYIGEKQSLKTLDLSSNMLTGPIPDSFQDLEKINYLFLTNNSLSGRIPDWIQTLKQKIDLSLNNFSESFSHFCQVLDVNLASSLSPSANTSSSCLKKGQPCSGKPRFHSLFINCGGPEIEFEGNEYEADLNLRGISNYVVSDDGKWAYSSTGVYLGRDKADYVANNQFNLKINGSEYYHTARMAPLYLHYYGLCMLNGNYKVKLHFAEITFSDDNSFTSLGKRVFDVSIQGFKYLKDFNIVEEAGGVGKGITKEFNVNVTHNTLEIHLSWAGKGTNAIPERGIYGPLISAITVTPNFKVPSHGLSTGAIAGIVVGICVFIILILFALWKMGFLCGKDETDQELLGLKTGYFSLRQIKAATDNFDPANKIGEGGFGPVYKGVLSDGAVIAVKQLSSKSKQGNREFINEIGMISALQHPNLVKLYGCCIEGNQLLLVYEYMENNSLARALFGKEHERMQLDWPRRMKICVGIAKGLAYLHEESRLKIVHRDIKATNVLLDKHLNAKISDFGLAKLDEEENTHISTRIAGTIGYMAPEYAMRGYLTDKADVYSFGIVALEIVSGKSNTNYRPKEEFVYLLDWAYVLQEQGNLLDLVDPSLGSKYSSEEAMRMLQLALLCTNPSPTLRPPMSSVVSMLEGKTPIQAPPIIKGSDNAQDARFKALEFLSQDSQTHVSSAFSQDSIEQRSKSMGGPWVDSTISVASRTDHCSDKLITTPNDECFEVGAVKSPNSNSFVKDMNKN</sequence>
<keyword evidence="14 19" id="KW-0472">Membrane</keyword>
<dbReference type="OrthoDB" id="1366205at2759"/>
<evidence type="ECO:0000313" key="22">
    <source>
        <dbReference type="Proteomes" id="UP000291084"/>
    </source>
</evidence>
<keyword evidence="8" id="KW-0732">Signal</keyword>
<dbReference type="PANTHER" id="PTHR48006:SF60">
    <property type="entry name" value="PROTEIN KINASE DOMAIN-CONTAINING PROTEIN"/>
    <property type="match status" value="1"/>
</dbReference>
<evidence type="ECO:0000256" key="1">
    <source>
        <dbReference type="ARBA" id="ARBA00004479"/>
    </source>
</evidence>
<dbReference type="Gene3D" id="1.10.510.10">
    <property type="entry name" value="Transferase(Phosphotransferase) domain 1"/>
    <property type="match status" value="1"/>
</dbReference>
<dbReference type="GO" id="GO:0004674">
    <property type="term" value="F:protein serine/threonine kinase activity"/>
    <property type="evidence" value="ECO:0007669"/>
    <property type="project" value="UniProtKB-KW"/>
</dbReference>
<dbReference type="SUPFAM" id="SSF56112">
    <property type="entry name" value="Protein kinase-like (PK-like)"/>
    <property type="match status" value="1"/>
</dbReference>
<evidence type="ECO:0000256" key="7">
    <source>
        <dbReference type="ARBA" id="ARBA00022692"/>
    </source>
</evidence>
<keyword evidence="5" id="KW-0433">Leucine-rich repeat</keyword>
<evidence type="ECO:0000256" key="4">
    <source>
        <dbReference type="ARBA" id="ARBA00022553"/>
    </source>
</evidence>
<keyword evidence="22" id="KW-1185">Reference proteome</keyword>
<name>A0A0S3SKI7_PHAAN</name>
<keyword evidence="6" id="KW-0808">Transferase</keyword>
<dbReference type="InterPro" id="IPR001611">
    <property type="entry name" value="Leu-rich_rpt"/>
</dbReference>
<keyword evidence="16" id="KW-0325">Glycoprotein</keyword>
<dbReference type="InterPro" id="IPR001245">
    <property type="entry name" value="Ser-Thr/Tyr_kinase_cat_dom"/>
</dbReference>
<protein>
    <recommendedName>
        <fullName evidence="2">non-specific serine/threonine protein kinase</fullName>
        <ecNumber evidence="2">2.7.11.1</ecNumber>
    </recommendedName>
</protein>
<reference evidence="21 22" key="1">
    <citation type="journal article" date="2015" name="Sci. Rep.">
        <title>The power of single molecule real-time sequencing technology in the de novo assembly of a eukaryotic genome.</title>
        <authorList>
            <person name="Sakai H."/>
            <person name="Naito K."/>
            <person name="Ogiso-Tanaka E."/>
            <person name="Takahashi Y."/>
            <person name="Iseki K."/>
            <person name="Muto C."/>
            <person name="Satou K."/>
            <person name="Teruya K."/>
            <person name="Shiroma A."/>
            <person name="Shimoji M."/>
            <person name="Hirano T."/>
            <person name="Itoh T."/>
            <person name="Kaga A."/>
            <person name="Tomooka N."/>
        </authorList>
    </citation>
    <scope>NUCLEOTIDE SEQUENCE [LARGE SCALE GENOMIC DNA]</scope>
    <source>
        <strain evidence="22">cv. Shumari</strain>
    </source>
</reference>
<dbReference type="GO" id="GO:0005524">
    <property type="term" value="F:ATP binding"/>
    <property type="evidence" value="ECO:0007669"/>
    <property type="project" value="UniProtKB-KW"/>
</dbReference>
<dbReference type="InterPro" id="IPR021720">
    <property type="entry name" value="Malectin_dom"/>
</dbReference>
<evidence type="ECO:0000256" key="18">
    <source>
        <dbReference type="ARBA" id="ARBA00048679"/>
    </source>
</evidence>
<dbReference type="PANTHER" id="PTHR48006">
    <property type="entry name" value="LEUCINE-RICH REPEAT-CONTAINING PROTEIN DDB_G0281931-RELATED"/>
    <property type="match status" value="1"/>
</dbReference>
<dbReference type="EMBL" id="AP015040">
    <property type="protein sequence ID" value="BAT93312.1"/>
    <property type="molecule type" value="Genomic_DNA"/>
</dbReference>
<feature type="domain" description="Protein kinase" evidence="20">
    <location>
        <begin position="731"/>
        <end position="1014"/>
    </location>
</feature>
<dbReference type="Pfam" id="PF11721">
    <property type="entry name" value="Malectin"/>
    <property type="match status" value="1"/>
</dbReference>
<evidence type="ECO:0000259" key="20">
    <source>
        <dbReference type="PROSITE" id="PS50011"/>
    </source>
</evidence>
<keyword evidence="3" id="KW-0723">Serine/threonine-protein kinase</keyword>
<dbReference type="Gene3D" id="2.60.120.430">
    <property type="entry name" value="Galactose-binding lectin"/>
    <property type="match status" value="1"/>
</dbReference>
<dbReference type="Proteomes" id="UP000291084">
    <property type="component" value="Chromosome 7"/>
</dbReference>
<evidence type="ECO:0000256" key="13">
    <source>
        <dbReference type="ARBA" id="ARBA00022989"/>
    </source>
</evidence>
<keyword evidence="10" id="KW-0547">Nucleotide-binding</keyword>
<comment type="catalytic activity">
    <reaction evidence="17">
        <text>L-threonyl-[protein] + ATP = O-phospho-L-threonyl-[protein] + ADP + H(+)</text>
        <dbReference type="Rhea" id="RHEA:46608"/>
        <dbReference type="Rhea" id="RHEA-COMP:11060"/>
        <dbReference type="Rhea" id="RHEA-COMP:11605"/>
        <dbReference type="ChEBI" id="CHEBI:15378"/>
        <dbReference type="ChEBI" id="CHEBI:30013"/>
        <dbReference type="ChEBI" id="CHEBI:30616"/>
        <dbReference type="ChEBI" id="CHEBI:61977"/>
        <dbReference type="ChEBI" id="CHEBI:456216"/>
        <dbReference type="EC" id="2.7.11.1"/>
    </reaction>
</comment>
<keyword evidence="7 19" id="KW-0812">Transmembrane</keyword>
<evidence type="ECO:0000256" key="2">
    <source>
        <dbReference type="ARBA" id="ARBA00012513"/>
    </source>
</evidence>
<evidence type="ECO:0000256" key="10">
    <source>
        <dbReference type="ARBA" id="ARBA00022741"/>
    </source>
</evidence>
<dbReference type="FunFam" id="2.60.120.430:FF:000004">
    <property type="entry name" value="Putative leucine-rich repeat receptor-like serine/threonine-protein kinase"/>
    <property type="match status" value="1"/>
</dbReference>
<dbReference type="FunFam" id="3.30.200.20:FF:000217">
    <property type="entry name" value="probable LRR receptor-like serine/threonine-protein kinase At1g53430"/>
    <property type="match status" value="1"/>
</dbReference>
<dbReference type="Pfam" id="PF07714">
    <property type="entry name" value="PK_Tyr_Ser-Thr"/>
    <property type="match status" value="1"/>
</dbReference>
<evidence type="ECO:0000256" key="15">
    <source>
        <dbReference type="ARBA" id="ARBA00023170"/>
    </source>
</evidence>